<dbReference type="GO" id="GO:0015421">
    <property type="term" value="F:ABC-type oligopeptide transporter activity"/>
    <property type="evidence" value="ECO:0007669"/>
    <property type="project" value="TreeGrafter"/>
</dbReference>
<dbReference type="FunFam" id="1.20.1560.10:FF:000018">
    <property type="entry name" value="ATP-binding cassette subfamily B member 11"/>
    <property type="match status" value="1"/>
</dbReference>
<evidence type="ECO:0000256" key="18">
    <source>
        <dbReference type="SAM" id="Phobius"/>
    </source>
</evidence>
<keyword evidence="14 18" id="KW-0472">Membrane</keyword>
<dbReference type="InterPro" id="IPR027417">
    <property type="entry name" value="P-loop_NTPase"/>
</dbReference>
<evidence type="ECO:0000313" key="21">
    <source>
        <dbReference type="EMBL" id="KAF6085261.1"/>
    </source>
</evidence>
<gene>
    <name evidence="21" type="ORF">HJG60_000042</name>
</gene>
<dbReference type="GO" id="GO:0005524">
    <property type="term" value="F:ATP binding"/>
    <property type="evidence" value="ECO:0007669"/>
    <property type="project" value="UniProtKB-KW"/>
</dbReference>
<dbReference type="Proteomes" id="UP000664940">
    <property type="component" value="Unassembled WGS sequence"/>
</dbReference>
<evidence type="ECO:0000256" key="15">
    <source>
        <dbReference type="ARBA" id="ARBA00023180"/>
    </source>
</evidence>
<evidence type="ECO:0000256" key="9">
    <source>
        <dbReference type="ARBA" id="ARBA00022737"/>
    </source>
</evidence>
<evidence type="ECO:0000256" key="2">
    <source>
        <dbReference type="ARBA" id="ARBA00004651"/>
    </source>
</evidence>
<dbReference type="Gene3D" id="1.20.1560.10">
    <property type="entry name" value="ABC transporter type 1, transmembrane domain"/>
    <property type="match status" value="1"/>
</dbReference>
<dbReference type="InterPro" id="IPR017871">
    <property type="entry name" value="ABC_transporter-like_CS"/>
</dbReference>
<dbReference type="GO" id="GO:0005743">
    <property type="term" value="C:mitochondrial inner membrane"/>
    <property type="evidence" value="ECO:0007669"/>
    <property type="project" value="TreeGrafter"/>
</dbReference>
<protein>
    <recommendedName>
        <fullName evidence="4">P-type phospholipid transporter</fullName>
        <ecNumber evidence="4">7.6.2.1</ecNumber>
    </recommendedName>
</protein>
<evidence type="ECO:0000256" key="14">
    <source>
        <dbReference type="ARBA" id="ARBA00023136"/>
    </source>
</evidence>
<evidence type="ECO:0000256" key="7">
    <source>
        <dbReference type="ARBA" id="ARBA00022553"/>
    </source>
</evidence>
<proteinExistence type="inferred from homology"/>
<feature type="domain" description="ABC transporter" evidence="19">
    <location>
        <begin position="989"/>
        <end position="1227"/>
    </location>
</feature>
<keyword evidence="12" id="KW-1278">Translocase</keyword>
<dbReference type="InterPro" id="IPR003439">
    <property type="entry name" value="ABC_transporter-like_ATP-bd"/>
</dbReference>
<dbReference type="SMART" id="SM00382">
    <property type="entry name" value="AAA"/>
    <property type="match status" value="2"/>
</dbReference>
<feature type="transmembrane region" description="Helical" evidence="18">
    <location>
        <begin position="754"/>
        <end position="773"/>
    </location>
</feature>
<evidence type="ECO:0000259" key="20">
    <source>
        <dbReference type="PROSITE" id="PS50929"/>
    </source>
</evidence>
<feature type="transmembrane region" description="Helical" evidence="18">
    <location>
        <begin position="117"/>
        <end position="141"/>
    </location>
</feature>
<evidence type="ECO:0000259" key="19">
    <source>
        <dbReference type="PROSITE" id="PS50893"/>
    </source>
</evidence>
<dbReference type="FunFam" id="1.20.1560.10:FF:000083">
    <property type="entry name" value="phosphatidylcholine translocator ABCB4 isoform X7"/>
    <property type="match status" value="1"/>
</dbReference>
<dbReference type="Gene3D" id="3.40.50.300">
    <property type="entry name" value="P-loop containing nucleotide triphosphate hydrolases"/>
    <property type="match status" value="2"/>
</dbReference>
<comment type="catalytic activity">
    <reaction evidence="16">
        <text>ATP + H2O + phospholipidSide 1 = ADP + phosphate + phospholipidSide 2.</text>
        <dbReference type="EC" id="7.6.2.1"/>
    </reaction>
</comment>
<dbReference type="Pfam" id="PF00664">
    <property type="entry name" value="ABC_membrane"/>
    <property type="match status" value="2"/>
</dbReference>
<keyword evidence="7" id="KW-0597">Phosphoprotein</keyword>
<feature type="region of interest" description="Disordered" evidence="17">
    <location>
        <begin position="1"/>
        <end position="29"/>
    </location>
</feature>
<reference evidence="21 22" key="1">
    <citation type="journal article" date="2020" name="Nature">
        <title>Six reference-quality genomes reveal evolution of bat adaptations.</title>
        <authorList>
            <person name="Jebb D."/>
            <person name="Huang Z."/>
            <person name="Pippel M."/>
            <person name="Hughes G.M."/>
            <person name="Lavrichenko K."/>
            <person name="Devanna P."/>
            <person name="Winkler S."/>
            <person name="Jermiin L.S."/>
            <person name="Skirmuntt E.C."/>
            <person name="Katzourakis A."/>
            <person name="Burkitt-Gray L."/>
            <person name="Ray D.A."/>
            <person name="Sullivan K.A.M."/>
            <person name="Roscito J.G."/>
            <person name="Kirilenko B.M."/>
            <person name="Davalos L.M."/>
            <person name="Corthals A.P."/>
            <person name="Power M.L."/>
            <person name="Jones G."/>
            <person name="Ransome R.D."/>
            <person name="Dechmann D.K.N."/>
            <person name="Locatelli A.G."/>
            <person name="Puechmaille S.J."/>
            <person name="Fedrigo O."/>
            <person name="Jarvis E.D."/>
            <person name="Hiller M."/>
            <person name="Vernes S.C."/>
            <person name="Myers E.W."/>
            <person name="Teeling E.C."/>
        </authorList>
    </citation>
    <scope>NUCLEOTIDE SEQUENCE [LARGE SCALE GENOMIC DNA]</scope>
    <source>
        <strain evidence="21">Bat1K_MPI-CBG_1</strain>
    </source>
</reference>
<keyword evidence="13 18" id="KW-1133">Transmembrane helix</keyword>
<accession>A0A833Z6L2</accession>
<dbReference type="InterPro" id="IPR011527">
    <property type="entry name" value="ABC1_TM_dom"/>
</dbReference>
<feature type="domain" description="ABC transmembrane type-1" evidence="20">
    <location>
        <begin position="714"/>
        <end position="925"/>
    </location>
</feature>
<dbReference type="PANTHER" id="PTHR43394:SF28">
    <property type="entry name" value="ATP-BINDING CASSETTE SUBFAMILY B MEMBER 1"/>
    <property type="match status" value="1"/>
</dbReference>
<evidence type="ECO:0000256" key="16">
    <source>
        <dbReference type="ARBA" id="ARBA00034036"/>
    </source>
</evidence>
<keyword evidence="10" id="KW-0547">Nucleotide-binding</keyword>
<evidence type="ECO:0000256" key="4">
    <source>
        <dbReference type="ARBA" id="ARBA00012189"/>
    </source>
</evidence>
<evidence type="ECO:0000313" key="22">
    <source>
        <dbReference type="Proteomes" id="UP000664940"/>
    </source>
</evidence>
<dbReference type="GO" id="GO:0016887">
    <property type="term" value="F:ATP hydrolysis activity"/>
    <property type="evidence" value="ECO:0007669"/>
    <property type="project" value="InterPro"/>
</dbReference>
<feature type="domain" description="ABC transporter" evidence="19">
    <location>
        <begin position="394"/>
        <end position="630"/>
    </location>
</feature>
<dbReference type="InterPro" id="IPR039421">
    <property type="entry name" value="Type_1_exporter"/>
</dbReference>
<comment type="caution">
    <text evidence="21">The sequence shown here is derived from an EMBL/GenBank/DDBJ whole genome shotgun (WGS) entry which is preliminary data.</text>
</comment>
<evidence type="ECO:0000256" key="12">
    <source>
        <dbReference type="ARBA" id="ARBA00022967"/>
    </source>
</evidence>
<sequence length="1234" mass="135685">MDLEAGTNGTVPGPRRAEGDFELSGSSSQDRKKMKKVNLIGPLTLFRYSDWQDKLFMSLGTVMAIAHGSGLPLMMIVFGEMTDKFVNTVGNISFPVNFSLSMLNPGRILEEEMTRYAYYYSGLGAGVLVAAYIQVSFWTLAAGRQIRKIRKEFFHAVLRQEIGWFDVSDTTELNTRLTDDISKISEGIGDKVGMFFQAVATFFAGFIVGFIRGWKLTLVIMAISPILGLSAAVWAKILSAFSDKELAAYAKAGAVAEEALGAIRTVIAFGGQNKELERYQKHLENAKKIGIKKAISANISMGIAFLLIYASYALAFWYGSTLVIAKEYTLGNAMTVFFSILIGAFSVGQAAPCVDAFANARGAAYVIFSIIDNNPKIDSFSERGHKPDNIKGNLEFNDVHFSYPARTNVKILKGLNLKVQSGQTMALVGNSGCGKSTTVQLMQRLYDPDEGMINIDGQDIRTFNVRYLREIIGVVSQEPVLFSTTIAENIRYGRGNVTMDEIKKAVKEANAYDFIMKLPQKFDTLVGERGAQLSGGQKQRIAIARALVRNPKILLLDEATSALDTESEAEVQAALDKAREGRTTIVIAHRLSTIRNADVIAGVEDGVIVEQGSHSELMKKEGLYFKLVNMQTSGNQTQPDKVEVELNDGKAAMDMAPNGWKSQILRNSTKKSLRNSRRYQNGLEEKTNELDETVPPVSFMKILKLNRTEWPYFVVGTVCAIANGALQPAFSVIFSEIMAIFGPGDDEIKQQRCNMISLLFLGLGIASFFTFFLQGFTFGKAGEILTTRLRSMAFKAMLRQDMSWFDDHRNSTGALSTRLATDASQVQGATGTRLALIAQNTANLGTGIVISFIYGWQLTLLLLSVVPIIAVSGIVEMKMLAGNAKRDKKELETAGKIATEAIENIRTVVSLTQERKFESMYVEKLYGPYRVFSAIVFGAVALGHASSFAPDYAKAKLSAAHLFMLFERQPLIDSYGEEGLRPDKFEGNVTFNEVVFNYPTRPDVPVLQGLSLEVKKGQTLALVGSSGCGKSTVVQLLERFYDPLAGSVLLDGQEAKNLNIQWLRAQLGIVSQEPILFDCSIAENIAYGDNSRVVPQDEIVRAAKAANIHPFIETLPHKYNTRVGDKGTQLSGGQKQRIAIARALIRRPRILLLDEATSALDTESEKVVQEALDKAREGRTCIVIAHRLSTIQNADLIVVFQNGRVKEHGTHQQLLAQKGIYFSMVNVQAGTQNL</sequence>
<evidence type="ECO:0000256" key="10">
    <source>
        <dbReference type="ARBA" id="ARBA00022741"/>
    </source>
</evidence>
<dbReference type="PROSITE" id="PS50929">
    <property type="entry name" value="ABC_TM1F"/>
    <property type="match status" value="2"/>
</dbReference>
<organism evidence="21 22">
    <name type="scientific">Phyllostomus discolor</name>
    <name type="common">pale spear-nosed bat</name>
    <dbReference type="NCBI Taxonomy" id="89673"/>
    <lineage>
        <taxon>Eukaryota</taxon>
        <taxon>Metazoa</taxon>
        <taxon>Chordata</taxon>
        <taxon>Craniata</taxon>
        <taxon>Vertebrata</taxon>
        <taxon>Euteleostomi</taxon>
        <taxon>Mammalia</taxon>
        <taxon>Eutheria</taxon>
        <taxon>Laurasiatheria</taxon>
        <taxon>Chiroptera</taxon>
        <taxon>Yangochiroptera</taxon>
        <taxon>Phyllostomidae</taxon>
        <taxon>Phyllostominae</taxon>
        <taxon>Phyllostomus</taxon>
    </lineage>
</organism>
<feature type="transmembrane region" description="Helical" evidence="18">
    <location>
        <begin position="330"/>
        <end position="351"/>
    </location>
</feature>
<dbReference type="SUPFAM" id="SSF90123">
    <property type="entry name" value="ABC transporter transmembrane region"/>
    <property type="match status" value="2"/>
</dbReference>
<evidence type="ECO:0000256" key="6">
    <source>
        <dbReference type="ARBA" id="ARBA00022475"/>
    </source>
</evidence>
<feature type="transmembrane region" description="Helical" evidence="18">
    <location>
        <begin position="217"/>
        <end position="235"/>
    </location>
</feature>
<dbReference type="CDD" id="cd18578">
    <property type="entry name" value="ABC_6TM_Pgp_ABCB1_D2_like"/>
    <property type="match status" value="1"/>
</dbReference>
<evidence type="ECO:0000256" key="8">
    <source>
        <dbReference type="ARBA" id="ARBA00022692"/>
    </source>
</evidence>
<dbReference type="PROSITE" id="PS50893">
    <property type="entry name" value="ABC_TRANSPORTER_2"/>
    <property type="match status" value="2"/>
</dbReference>
<dbReference type="Pfam" id="PF00005">
    <property type="entry name" value="ABC_tran"/>
    <property type="match status" value="2"/>
</dbReference>
<evidence type="ECO:0000256" key="1">
    <source>
        <dbReference type="ARBA" id="ARBA00004221"/>
    </source>
</evidence>
<keyword evidence="6" id="KW-1003">Cell membrane</keyword>
<feature type="transmembrane region" description="Helical" evidence="18">
    <location>
        <begin position="55"/>
        <end position="78"/>
    </location>
</feature>
<feature type="transmembrane region" description="Helical" evidence="18">
    <location>
        <begin position="860"/>
        <end position="881"/>
    </location>
</feature>
<dbReference type="GO" id="GO:0016324">
    <property type="term" value="C:apical plasma membrane"/>
    <property type="evidence" value="ECO:0007669"/>
    <property type="project" value="UniProtKB-SubCell"/>
</dbReference>
<keyword evidence="15" id="KW-0325">Glycoprotein</keyword>
<dbReference type="FunFam" id="3.40.50.300:FF:000479">
    <property type="entry name" value="Multidrug resistance protein 1A"/>
    <property type="match status" value="2"/>
</dbReference>
<dbReference type="EC" id="7.6.2.1" evidence="4"/>
<dbReference type="CDD" id="cd03249">
    <property type="entry name" value="ABC_MTABC3_MDL1_MDL2"/>
    <property type="match status" value="2"/>
</dbReference>
<dbReference type="EMBL" id="JABVXQ010000011">
    <property type="protein sequence ID" value="KAF6085261.1"/>
    <property type="molecule type" value="Genomic_DNA"/>
</dbReference>
<name>A0A833Z6L2_9CHIR</name>
<feature type="transmembrane region" description="Helical" evidence="18">
    <location>
        <begin position="297"/>
        <end position="318"/>
    </location>
</feature>
<feature type="domain" description="ABC transmembrane type-1" evidence="20">
    <location>
        <begin position="59"/>
        <end position="359"/>
    </location>
</feature>
<evidence type="ECO:0000256" key="11">
    <source>
        <dbReference type="ARBA" id="ARBA00022840"/>
    </source>
</evidence>
<keyword evidence="11" id="KW-0067">ATP-binding</keyword>
<evidence type="ECO:0000256" key="5">
    <source>
        <dbReference type="ARBA" id="ARBA00022448"/>
    </source>
</evidence>
<dbReference type="PANTHER" id="PTHR43394">
    <property type="entry name" value="ATP-DEPENDENT PERMEASE MDL1, MITOCHONDRIAL"/>
    <property type="match status" value="1"/>
</dbReference>
<comment type="subcellular location">
    <subcellularLocation>
        <location evidence="1">Apical cell membrane</location>
    </subcellularLocation>
    <subcellularLocation>
        <location evidence="2">Cell membrane</location>
        <topology evidence="2">Multi-pass membrane protein</topology>
    </subcellularLocation>
</comment>
<keyword evidence="8 18" id="KW-0812">Transmembrane</keyword>
<dbReference type="FunFam" id="1.20.1560.10:FF:000046">
    <property type="entry name" value="ATP-binding cassette subfamily B member 11"/>
    <property type="match status" value="1"/>
</dbReference>
<dbReference type="AlphaFoldDB" id="A0A833Z6L2"/>
<dbReference type="SUPFAM" id="SSF52540">
    <property type="entry name" value="P-loop containing nucleoside triphosphate hydrolases"/>
    <property type="match status" value="2"/>
</dbReference>
<dbReference type="GO" id="GO:0140326">
    <property type="term" value="F:ATPase-coupled intramembrane lipid transporter activity"/>
    <property type="evidence" value="ECO:0007669"/>
    <property type="project" value="UniProtKB-EC"/>
</dbReference>
<evidence type="ECO:0000256" key="3">
    <source>
        <dbReference type="ARBA" id="ARBA00007577"/>
    </source>
</evidence>
<evidence type="ECO:0000256" key="13">
    <source>
        <dbReference type="ARBA" id="ARBA00022989"/>
    </source>
</evidence>
<dbReference type="PROSITE" id="PS00211">
    <property type="entry name" value="ABC_TRANSPORTER_1"/>
    <property type="match status" value="2"/>
</dbReference>
<feature type="transmembrane region" description="Helical" evidence="18">
    <location>
        <begin position="192"/>
        <end position="211"/>
    </location>
</feature>
<keyword evidence="9" id="KW-0677">Repeat</keyword>
<evidence type="ECO:0000256" key="17">
    <source>
        <dbReference type="SAM" id="MobiDB-lite"/>
    </source>
</evidence>
<comment type="similarity">
    <text evidence="3">Belongs to the ABC transporter superfamily. ABCB family. Multidrug resistance exporter (TC 3.A.1.201) subfamily.</text>
</comment>
<keyword evidence="5" id="KW-0813">Transport</keyword>
<dbReference type="InterPro" id="IPR003593">
    <property type="entry name" value="AAA+_ATPase"/>
</dbReference>
<dbReference type="GO" id="GO:0090374">
    <property type="term" value="P:oligopeptide export from mitochondrion"/>
    <property type="evidence" value="ECO:0007669"/>
    <property type="project" value="TreeGrafter"/>
</dbReference>
<dbReference type="InterPro" id="IPR036640">
    <property type="entry name" value="ABC1_TM_sf"/>
</dbReference>